<protein>
    <recommendedName>
        <fullName evidence="4">CCHC-type domain-containing protein</fullName>
    </recommendedName>
</protein>
<dbReference type="EMBL" id="JBBPBM010000340">
    <property type="protein sequence ID" value="KAK8496873.1"/>
    <property type="molecule type" value="Genomic_DNA"/>
</dbReference>
<dbReference type="SUPFAM" id="SSF57756">
    <property type="entry name" value="Retrovirus zinc finger-like domains"/>
    <property type="match status" value="1"/>
</dbReference>
<dbReference type="PANTHER" id="PTHR48435">
    <property type="entry name" value="POLYPROTEIN"/>
    <property type="match status" value="1"/>
</dbReference>
<name>A0ABR2AS82_9ROSI</name>
<gene>
    <name evidence="2" type="ORF">V6N12_066076</name>
</gene>
<accession>A0ABR2AS82</accession>
<organism evidence="2 3">
    <name type="scientific">Hibiscus sabdariffa</name>
    <name type="common">roselle</name>
    <dbReference type="NCBI Taxonomy" id="183260"/>
    <lineage>
        <taxon>Eukaryota</taxon>
        <taxon>Viridiplantae</taxon>
        <taxon>Streptophyta</taxon>
        <taxon>Embryophyta</taxon>
        <taxon>Tracheophyta</taxon>
        <taxon>Spermatophyta</taxon>
        <taxon>Magnoliopsida</taxon>
        <taxon>eudicotyledons</taxon>
        <taxon>Gunneridae</taxon>
        <taxon>Pentapetalae</taxon>
        <taxon>rosids</taxon>
        <taxon>malvids</taxon>
        <taxon>Malvales</taxon>
        <taxon>Malvaceae</taxon>
        <taxon>Malvoideae</taxon>
        <taxon>Hibiscus</taxon>
    </lineage>
</organism>
<dbReference type="Gene3D" id="4.10.60.10">
    <property type="entry name" value="Zinc finger, CCHC-type"/>
    <property type="match status" value="1"/>
</dbReference>
<reference evidence="2 3" key="1">
    <citation type="journal article" date="2024" name="G3 (Bethesda)">
        <title>Genome assembly of Hibiscus sabdariffa L. provides insights into metabolisms of medicinal natural products.</title>
        <authorList>
            <person name="Kim T."/>
        </authorList>
    </citation>
    <scope>NUCLEOTIDE SEQUENCE [LARGE SCALE GENOMIC DNA]</scope>
    <source>
        <strain evidence="2">TK-2024</strain>
        <tissue evidence="2">Old leaves</tissue>
    </source>
</reference>
<feature type="region of interest" description="Disordered" evidence="1">
    <location>
        <begin position="80"/>
        <end position="108"/>
    </location>
</feature>
<comment type="caution">
    <text evidence="2">The sequence shown here is derived from an EMBL/GenBank/DDBJ whole genome shotgun (WGS) entry which is preliminary data.</text>
</comment>
<evidence type="ECO:0008006" key="4">
    <source>
        <dbReference type="Google" id="ProtNLM"/>
    </source>
</evidence>
<proteinExistence type="predicted"/>
<keyword evidence="3" id="KW-1185">Reference proteome</keyword>
<dbReference type="Proteomes" id="UP001472677">
    <property type="component" value="Unassembled WGS sequence"/>
</dbReference>
<evidence type="ECO:0000313" key="3">
    <source>
        <dbReference type="Proteomes" id="UP001472677"/>
    </source>
</evidence>
<feature type="region of interest" description="Disordered" evidence="1">
    <location>
        <begin position="1"/>
        <end position="48"/>
    </location>
</feature>
<dbReference type="PANTHER" id="PTHR48435:SF1">
    <property type="entry name" value="POLYPROTEIN"/>
    <property type="match status" value="1"/>
</dbReference>
<sequence>MLEETGQVPQQLGEEEFFQSLRRGPPLQPQPSIFASFHKEEEADPSSKASRALMVQVISQQNPLTSFLKECRETIIPKIATINQESEEEEEKSSDYDISESSQPSSNDMIMVTTSNQPEAQRFQEFHSWMETQKLTRESNYEILTEFVSRFTRVLRDWWSTIPPDQSLKQVILASIPELLENAVDRNLQQRRRNILQLTVGEIQQETFIALEELCDRRKIIKDYMSGIKELDKECKIPGLTIKCKKEHQCHYRPRGNKAFSRSYKRRSSKIPNFPVFPKRQRKWKYLRKKRVPCIKSSKCFLCGQKGHFAKSFPKNKKGSKMIQQIQEKTGIQILEDDDMESIFSIEDEPSDQSLFAIQRLEDEQEDPATEWSSKEGIYMM</sequence>
<evidence type="ECO:0000313" key="2">
    <source>
        <dbReference type="EMBL" id="KAK8496873.1"/>
    </source>
</evidence>
<evidence type="ECO:0000256" key="1">
    <source>
        <dbReference type="SAM" id="MobiDB-lite"/>
    </source>
</evidence>
<dbReference type="InterPro" id="IPR053098">
    <property type="entry name" value="Petuviruses_polyprotein"/>
</dbReference>
<dbReference type="InterPro" id="IPR036875">
    <property type="entry name" value="Znf_CCHC_sf"/>
</dbReference>